<comment type="caution">
    <text evidence="11">The sequence shown here is derived from an EMBL/GenBank/DDBJ whole genome shotgun (WGS) entry which is preliminary data.</text>
</comment>
<dbReference type="AlphaFoldDB" id="A0A822YE70"/>
<dbReference type="InterPro" id="IPR029413">
    <property type="entry name" value="RG-lyase_II"/>
</dbReference>
<evidence type="ECO:0000256" key="4">
    <source>
        <dbReference type="ARBA" id="ARBA00012437"/>
    </source>
</evidence>
<dbReference type="PANTHER" id="PTHR32018">
    <property type="entry name" value="RHAMNOGALACTURONATE LYASE FAMILY PROTEIN"/>
    <property type="match status" value="1"/>
</dbReference>
<evidence type="ECO:0000256" key="2">
    <source>
        <dbReference type="ARBA" id="ARBA00004613"/>
    </source>
</evidence>
<dbReference type="InterPro" id="IPR008979">
    <property type="entry name" value="Galactose-bd-like_sf"/>
</dbReference>
<gene>
    <name evidence="11" type="ORF">HUJ06_009543</name>
</gene>
<evidence type="ECO:0000256" key="8">
    <source>
        <dbReference type="SAM" id="SignalP"/>
    </source>
</evidence>
<dbReference type="Gene3D" id="2.60.40.1120">
    <property type="entry name" value="Carboxypeptidase-like, regulatory domain"/>
    <property type="match status" value="1"/>
</dbReference>
<evidence type="ECO:0000256" key="5">
    <source>
        <dbReference type="ARBA" id="ARBA00022525"/>
    </source>
</evidence>
<reference evidence="11 12" key="1">
    <citation type="journal article" date="2020" name="Mol. Biol. Evol.">
        <title>Distinct Expression and Methylation Patterns for Genes with Different Fates following a Single Whole-Genome Duplication in Flowering Plants.</title>
        <authorList>
            <person name="Shi T."/>
            <person name="Rahmani R.S."/>
            <person name="Gugger P.F."/>
            <person name="Wang M."/>
            <person name="Li H."/>
            <person name="Zhang Y."/>
            <person name="Li Z."/>
            <person name="Wang Q."/>
            <person name="Van de Peer Y."/>
            <person name="Marchal K."/>
            <person name="Chen J."/>
        </authorList>
    </citation>
    <scope>NUCLEOTIDE SEQUENCE [LARGE SCALE GENOMIC DNA]</scope>
    <source>
        <tissue evidence="11">Leaf</tissue>
    </source>
</reference>
<dbReference type="Pfam" id="PF14686">
    <property type="entry name" value="fn3_3"/>
    <property type="match status" value="1"/>
</dbReference>
<comment type="catalytic activity">
    <reaction evidence="1">
        <text>Endotype eliminative cleavage of L-alpha-rhamnopyranosyl-(1-&gt;4)-alpha-D-galactopyranosyluronic acid bonds of rhamnogalacturonan I domains in ramified hairy regions of pectin leaving L-rhamnopyranose at the reducing end and 4-deoxy-4,5-unsaturated D-galactopyranosyluronic acid at the non-reducing end.</text>
        <dbReference type="EC" id="4.2.2.23"/>
    </reaction>
</comment>
<keyword evidence="6 8" id="KW-0732">Signal</keyword>
<feature type="domain" description="Rhamnogalacturonan lyase" evidence="10">
    <location>
        <begin position="381"/>
        <end position="452"/>
    </location>
</feature>
<protein>
    <recommendedName>
        <fullName evidence="4">rhamnogalacturonan endolyase</fullName>
        <ecNumber evidence="4">4.2.2.23</ecNumber>
    </recommendedName>
</protein>
<dbReference type="GO" id="GO:0102210">
    <property type="term" value="F:rhamnogalacturonan endolyase activity"/>
    <property type="evidence" value="ECO:0007669"/>
    <property type="project" value="UniProtKB-EC"/>
</dbReference>
<dbReference type="GO" id="GO:0030246">
    <property type="term" value="F:carbohydrate binding"/>
    <property type="evidence" value="ECO:0007669"/>
    <property type="project" value="InterPro"/>
</dbReference>
<keyword evidence="12" id="KW-1185">Reference proteome</keyword>
<dbReference type="Proteomes" id="UP000607653">
    <property type="component" value="Unassembled WGS sequence"/>
</dbReference>
<dbReference type="CDD" id="cd10316">
    <property type="entry name" value="RGL4_M"/>
    <property type="match status" value="1"/>
</dbReference>
<dbReference type="Pfam" id="PF06045">
    <property type="entry name" value="Rhamnogal_lyase"/>
    <property type="match status" value="1"/>
</dbReference>
<dbReference type="GO" id="GO:0005576">
    <property type="term" value="C:extracellular region"/>
    <property type="evidence" value="ECO:0007669"/>
    <property type="project" value="UniProtKB-SubCell"/>
</dbReference>
<comment type="similarity">
    <text evidence="3">Belongs to the polysaccharide lyase 4 family.</text>
</comment>
<dbReference type="Gene3D" id="2.60.120.260">
    <property type="entry name" value="Galactose-binding domain-like"/>
    <property type="match status" value="1"/>
</dbReference>
<evidence type="ECO:0000259" key="9">
    <source>
        <dbReference type="Pfam" id="PF14683"/>
    </source>
</evidence>
<dbReference type="InterPro" id="IPR051850">
    <property type="entry name" value="Polysacch_Lyase_4"/>
</dbReference>
<evidence type="ECO:0000256" key="7">
    <source>
        <dbReference type="ARBA" id="ARBA00023239"/>
    </source>
</evidence>
<dbReference type="FunFam" id="2.60.40.1120:FF:000033">
    <property type="entry name" value="Rhamnogalacturonate lyase B"/>
    <property type="match status" value="1"/>
</dbReference>
<dbReference type="InterPro" id="IPR010325">
    <property type="entry name" value="Rhamnogal_lyase"/>
</dbReference>
<evidence type="ECO:0000256" key="3">
    <source>
        <dbReference type="ARBA" id="ARBA00010418"/>
    </source>
</evidence>
<dbReference type="SUPFAM" id="SSF49785">
    <property type="entry name" value="Galactose-binding domain-like"/>
    <property type="match status" value="1"/>
</dbReference>
<dbReference type="CDD" id="cd10317">
    <property type="entry name" value="RGL4_C"/>
    <property type="match status" value="1"/>
</dbReference>
<evidence type="ECO:0000256" key="6">
    <source>
        <dbReference type="ARBA" id="ARBA00022729"/>
    </source>
</evidence>
<dbReference type="CDD" id="cd10320">
    <property type="entry name" value="RGL4_N"/>
    <property type="match status" value="1"/>
</dbReference>
<accession>A0A822YE70</accession>
<dbReference type="PANTHER" id="PTHR32018:SF1">
    <property type="entry name" value="RHAMNOGALACTURONAN ENDOLYASE"/>
    <property type="match status" value="1"/>
</dbReference>
<dbReference type="Gene3D" id="2.70.98.10">
    <property type="match status" value="1"/>
</dbReference>
<dbReference type="EMBL" id="DUZY01000003">
    <property type="protein sequence ID" value="DAD30692.1"/>
    <property type="molecule type" value="Genomic_DNA"/>
</dbReference>
<dbReference type="SUPFAM" id="SSF49452">
    <property type="entry name" value="Starch-binding domain-like"/>
    <property type="match status" value="1"/>
</dbReference>
<dbReference type="InterPro" id="IPR011013">
    <property type="entry name" value="Gal_mutarotase_sf_dom"/>
</dbReference>
<dbReference type="InterPro" id="IPR014718">
    <property type="entry name" value="GH-type_carb-bd"/>
</dbReference>
<evidence type="ECO:0000313" key="11">
    <source>
        <dbReference type="EMBL" id="DAD30692.1"/>
    </source>
</evidence>
<evidence type="ECO:0000313" key="12">
    <source>
        <dbReference type="Proteomes" id="UP000607653"/>
    </source>
</evidence>
<keyword evidence="7" id="KW-0456">Lyase</keyword>
<feature type="domain" description="Rhamnogalacturonan lyase" evidence="9">
    <location>
        <begin position="467"/>
        <end position="652"/>
    </location>
</feature>
<feature type="signal peptide" evidence="8">
    <location>
        <begin position="1"/>
        <end position="28"/>
    </location>
</feature>
<organism evidence="11 12">
    <name type="scientific">Nelumbo nucifera</name>
    <name type="common">Sacred lotus</name>
    <dbReference type="NCBI Taxonomy" id="4432"/>
    <lineage>
        <taxon>Eukaryota</taxon>
        <taxon>Viridiplantae</taxon>
        <taxon>Streptophyta</taxon>
        <taxon>Embryophyta</taxon>
        <taxon>Tracheophyta</taxon>
        <taxon>Spermatophyta</taxon>
        <taxon>Magnoliopsida</taxon>
        <taxon>Proteales</taxon>
        <taxon>Nelumbonaceae</taxon>
        <taxon>Nelumbo</taxon>
    </lineage>
</organism>
<dbReference type="Pfam" id="PF14683">
    <property type="entry name" value="CBM-like"/>
    <property type="match status" value="1"/>
</dbReference>
<evidence type="ECO:0000259" key="10">
    <source>
        <dbReference type="Pfam" id="PF14686"/>
    </source>
</evidence>
<proteinExistence type="inferred from homology"/>
<dbReference type="InterPro" id="IPR029411">
    <property type="entry name" value="RG-lyase_III"/>
</dbReference>
<sequence length="659" mass="75061">MAVLFSHVHAVLFLGLFSLSAWLYIAECASPPVQLHVQGKHVIMDNGIVRVTLSNPGGVVTGINYGGINNILEVRNRETNRGYWDVDWDEPGGRGQQYVIQATEFKVIVQNETRVEVSFSRKWEPSSGSGLVPLNIDKRFVMLRGSHGFYTYAIFEHLNGWPDFDLGVARTVFKLRGDKFHYMAISDSRQRHMPSQDDRSPQRAEPLAYKEAVRLTNPGEPEFRGQVDDKYQYSSNREDIRVHGWISFEPPVGFWVITPSNEFRTGGPLKQELTSHVGPTSLAVYISCHYMGTDILPMFRNGEPWKKVFGPIFIYLNSGPEGTKANSLWEDAKAQMRNEVQSWPYSFPASEDFPKSAQRGSVIGRLLVREMFINREDMPGSSAYVGLALPGEAGSWQKEGKGYQFWTKADSNGSFSIKNIRAGDYNLYAWVPGFIGEYKYPTVISVRPGGYVDLGTLVHEPPRDAPTLWEIGVPDRSAAEFFIPDPDSRYVNPLYINQDRFRQYGLWEKYGLMYPDKDLAYTVGVSDYRKDWFYAHVTRNNNGTYLPTTWTIHFRLENVVPGGIYKLRLAIASANFAEVQVRFNDMVVRPHFTTGRIGRDNSIARHAIHGFYSFYSVDVESNWLRQGDNTIYLRQARGSTTFQGVMYDYIRFEGPSRPS</sequence>
<feature type="chain" id="PRO_5032740752" description="rhamnogalacturonan endolyase" evidence="8">
    <location>
        <begin position="29"/>
        <end position="659"/>
    </location>
</feature>
<name>A0A822YE70_NELNU</name>
<comment type="subcellular location">
    <subcellularLocation>
        <location evidence="2">Secreted</location>
    </subcellularLocation>
</comment>
<dbReference type="EC" id="4.2.2.23" evidence="4"/>
<evidence type="ECO:0000256" key="1">
    <source>
        <dbReference type="ARBA" id="ARBA00001324"/>
    </source>
</evidence>
<dbReference type="GO" id="GO:0005975">
    <property type="term" value="P:carbohydrate metabolic process"/>
    <property type="evidence" value="ECO:0007669"/>
    <property type="project" value="InterPro"/>
</dbReference>
<keyword evidence="5" id="KW-0964">Secreted</keyword>
<dbReference type="InterPro" id="IPR013784">
    <property type="entry name" value="Carb-bd-like_fold"/>
</dbReference>
<dbReference type="SUPFAM" id="SSF74650">
    <property type="entry name" value="Galactose mutarotase-like"/>
    <property type="match status" value="1"/>
</dbReference>